<dbReference type="Pfam" id="PF01205">
    <property type="entry name" value="Impact_N"/>
    <property type="match status" value="1"/>
</dbReference>
<keyword evidence="4" id="KW-1185">Reference proteome</keyword>
<evidence type="ECO:0000313" key="3">
    <source>
        <dbReference type="EMBL" id="KAH3664918.1"/>
    </source>
</evidence>
<evidence type="ECO:0000313" key="4">
    <source>
        <dbReference type="Proteomes" id="UP000788993"/>
    </source>
</evidence>
<dbReference type="InterPro" id="IPR020568">
    <property type="entry name" value="Ribosomal_Su5_D2-typ_SF"/>
</dbReference>
<dbReference type="GO" id="GO:0006446">
    <property type="term" value="P:regulation of translational initiation"/>
    <property type="evidence" value="ECO:0007669"/>
    <property type="project" value="TreeGrafter"/>
</dbReference>
<dbReference type="PANTHER" id="PTHR16301:SF17">
    <property type="entry name" value="IMPACT FAMILY MEMBER YDL177C"/>
    <property type="match status" value="1"/>
</dbReference>
<dbReference type="GO" id="GO:0140469">
    <property type="term" value="P:GCN2-mediated signaling"/>
    <property type="evidence" value="ECO:0007669"/>
    <property type="project" value="TreeGrafter"/>
</dbReference>
<dbReference type="EMBL" id="JAEUBD010001178">
    <property type="protein sequence ID" value="KAH3664918.1"/>
    <property type="molecule type" value="Genomic_DNA"/>
</dbReference>
<evidence type="ECO:0000256" key="1">
    <source>
        <dbReference type="ARBA" id="ARBA00007665"/>
    </source>
</evidence>
<dbReference type="InterPro" id="IPR001498">
    <property type="entry name" value="Impact_N"/>
</dbReference>
<organism evidence="3 4">
    <name type="scientific">Ogataea polymorpha</name>
    <dbReference type="NCBI Taxonomy" id="460523"/>
    <lineage>
        <taxon>Eukaryota</taxon>
        <taxon>Fungi</taxon>
        <taxon>Dikarya</taxon>
        <taxon>Ascomycota</taxon>
        <taxon>Saccharomycotina</taxon>
        <taxon>Pichiomycetes</taxon>
        <taxon>Pichiales</taxon>
        <taxon>Pichiaceae</taxon>
        <taxon>Ogataea</taxon>
    </lineage>
</organism>
<name>A0A9P8P3K3_9ASCO</name>
<protein>
    <recommendedName>
        <fullName evidence="2">Impact N-terminal domain-containing protein</fullName>
    </recommendedName>
</protein>
<comment type="caution">
    <text evidence="3">The sequence shown here is derived from an EMBL/GenBank/DDBJ whole genome shotgun (WGS) entry which is preliminary data.</text>
</comment>
<comment type="similarity">
    <text evidence="1">Belongs to the IMPACT family.</text>
</comment>
<dbReference type="PANTHER" id="PTHR16301">
    <property type="entry name" value="IMPACT-RELATED"/>
    <property type="match status" value="1"/>
</dbReference>
<dbReference type="SUPFAM" id="SSF54211">
    <property type="entry name" value="Ribosomal protein S5 domain 2-like"/>
    <property type="match status" value="1"/>
</dbReference>
<proteinExistence type="inferred from homology"/>
<dbReference type="GO" id="GO:0005737">
    <property type="term" value="C:cytoplasm"/>
    <property type="evidence" value="ECO:0007669"/>
    <property type="project" value="TreeGrafter"/>
</dbReference>
<sequence>MTTSWISSPVEIIQKDRFQGWCIPISSKNEIPLLISQLHEENPAIKKATHPAMFAWRTAITAPKPPHIANLDQGKNDNGEKGAGERLVSILNDFKLLNVLLLVVRWHNGPNLGSKRFRVISKCGTQALLRAGLVPSPHVIDKFSVFWLGWVQLGDLIRFPVWSNLESWNSVLSSDKESTDDTVVVVFSINDGRTEHVLSGSRQSVEESSNQVV</sequence>
<gene>
    <name evidence="3" type="ORF">OGATHE_003733</name>
</gene>
<evidence type="ECO:0000259" key="2">
    <source>
        <dbReference type="Pfam" id="PF01205"/>
    </source>
</evidence>
<dbReference type="Proteomes" id="UP000788993">
    <property type="component" value="Unassembled WGS sequence"/>
</dbReference>
<accession>A0A9P8P3K3</accession>
<reference evidence="3" key="2">
    <citation type="submission" date="2021-01" db="EMBL/GenBank/DDBJ databases">
        <authorList>
            <person name="Schikora-Tamarit M.A."/>
        </authorList>
    </citation>
    <scope>NUCLEOTIDE SEQUENCE</scope>
    <source>
        <strain evidence="3">NCAIM Y.01608</strain>
    </source>
</reference>
<dbReference type="Gene3D" id="3.30.230.30">
    <property type="entry name" value="Impact, N-terminal domain"/>
    <property type="match status" value="1"/>
</dbReference>
<dbReference type="InterPro" id="IPR036956">
    <property type="entry name" value="Impact_N_sf"/>
</dbReference>
<dbReference type="AlphaFoldDB" id="A0A9P8P3K3"/>
<reference evidence="3" key="1">
    <citation type="journal article" date="2021" name="Open Biol.">
        <title>Shared evolutionary footprints suggest mitochondrial oxidative damage underlies multiple complex I losses in fungi.</title>
        <authorList>
            <person name="Schikora-Tamarit M.A."/>
            <person name="Marcet-Houben M."/>
            <person name="Nosek J."/>
            <person name="Gabaldon T."/>
        </authorList>
    </citation>
    <scope>NUCLEOTIDE SEQUENCE</scope>
    <source>
        <strain evidence="3">NCAIM Y.01608</strain>
    </source>
</reference>
<feature type="domain" description="Impact N-terminal" evidence="2">
    <location>
        <begin position="15"/>
        <end position="128"/>
    </location>
</feature>
<dbReference type="InterPro" id="IPR023582">
    <property type="entry name" value="Impact"/>
</dbReference>